<sequence>MADRDVNSACELLAMGSEFAQLHSSEYTRGLFLLSKCMVRPCPRAVCIWVIKILRPSYLRTLLVNY</sequence>
<proteinExistence type="predicted"/>
<organism evidence="1 2">
    <name type="scientific">Dibothriocephalus latus</name>
    <name type="common">Fish tapeworm</name>
    <name type="synonym">Diphyllobothrium latum</name>
    <dbReference type="NCBI Taxonomy" id="60516"/>
    <lineage>
        <taxon>Eukaryota</taxon>
        <taxon>Metazoa</taxon>
        <taxon>Spiralia</taxon>
        <taxon>Lophotrochozoa</taxon>
        <taxon>Platyhelminthes</taxon>
        <taxon>Cestoda</taxon>
        <taxon>Eucestoda</taxon>
        <taxon>Diphyllobothriidea</taxon>
        <taxon>Diphyllobothriidae</taxon>
        <taxon>Dibothriocephalus</taxon>
    </lineage>
</organism>
<protein>
    <submittedName>
        <fullName evidence="1">Uncharacterized protein</fullName>
    </submittedName>
</protein>
<evidence type="ECO:0000313" key="2">
    <source>
        <dbReference type="Proteomes" id="UP000281553"/>
    </source>
</evidence>
<dbReference type="Proteomes" id="UP000281553">
    <property type="component" value="Unassembled WGS sequence"/>
</dbReference>
<dbReference type="AlphaFoldDB" id="A0A3P7P9P4"/>
<keyword evidence="2" id="KW-1185">Reference proteome</keyword>
<dbReference type="OrthoDB" id="5565328at2759"/>
<gene>
    <name evidence="1" type="ORF">DILT_LOCUS18659</name>
</gene>
<reference evidence="1 2" key="1">
    <citation type="submission" date="2018-11" db="EMBL/GenBank/DDBJ databases">
        <authorList>
            <consortium name="Pathogen Informatics"/>
        </authorList>
    </citation>
    <scope>NUCLEOTIDE SEQUENCE [LARGE SCALE GENOMIC DNA]</scope>
</reference>
<name>A0A3P7P9P4_DIBLA</name>
<dbReference type="EMBL" id="UYRU01102794">
    <property type="protein sequence ID" value="VDN41847.1"/>
    <property type="molecule type" value="Genomic_DNA"/>
</dbReference>
<evidence type="ECO:0000313" key="1">
    <source>
        <dbReference type="EMBL" id="VDN41847.1"/>
    </source>
</evidence>
<accession>A0A3P7P9P4</accession>